<dbReference type="OrthoDB" id="10016898at2759"/>
<protein>
    <submittedName>
        <fullName evidence="2">Slc16a-7</fullName>
    </submittedName>
</protein>
<keyword evidence="1" id="KW-0812">Transmembrane</keyword>
<dbReference type="InterPro" id="IPR036259">
    <property type="entry name" value="MFS_trans_sf"/>
</dbReference>
<feature type="transmembrane region" description="Helical" evidence="1">
    <location>
        <begin position="421"/>
        <end position="444"/>
    </location>
</feature>
<feature type="transmembrane region" description="Helical" evidence="1">
    <location>
        <begin position="168"/>
        <end position="190"/>
    </location>
</feature>
<dbReference type="Gene3D" id="1.20.1250.20">
    <property type="entry name" value="MFS general substrate transporter like domains"/>
    <property type="match status" value="2"/>
</dbReference>
<dbReference type="SUPFAM" id="SSF103473">
    <property type="entry name" value="MFS general substrate transporter"/>
    <property type="match status" value="1"/>
</dbReference>
<dbReference type="InterPro" id="IPR011701">
    <property type="entry name" value="MFS"/>
</dbReference>
<dbReference type="Pfam" id="PF07690">
    <property type="entry name" value="MFS_1"/>
    <property type="match status" value="1"/>
</dbReference>
<proteinExistence type="evidence at transcript level"/>
<dbReference type="InterPro" id="IPR050327">
    <property type="entry name" value="Proton-linked_MCT"/>
</dbReference>
<gene>
    <name evidence="2" type="primary">slc16a-7</name>
</gene>
<feature type="transmembrane region" description="Helical" evidence="1">
    <location>
        <begin position="256"/>
        <end position="280"/>
    </location>
</feature>
<feature type="transmembrane region" description="Helical" evidence="1">
    <location>
        <begin position="300"/>
        <end position="320"/>
    </location>
</feature>
<dbReference type="GO" id="GO:0022857">
    <property type="term" value="F:transmembrane transporter activity"/>
    <property type="evidence" value="ECO:0007669"/>
    <property type="project" value="InterPro"/>
</dbReference>
<feature type="transmembrane region" description="Helical" evidence="1">
    <location>
        <begin position="107"/>
        <end position="129"/>
    </location>
</feature>
<dbReference type="PANTHER" id="PTHR11360:SF251">
    <property type="entry name" value="MAJOR FACILITATOR SUPERFAMILY (MFS) PROFILE DOMAIN-CONTAINING PROTEIN"/>
    <property type="match status" value="1"/>
</dbReference>
<sequence length="459" mass="51011">MNENEKSTSVNEEPTFINQEMTVWNWLVIIGTSLGSIISGIIPHSFGTFIAHFKSDNNKTNNPSFYFVSQFEWNWLPALSSAVPCILLPLFVLIIQKINRSYQMLSALGFVIIAISCGLSSLVSLWYVFFFTYSLLYSIGSSLFLAVVVIILAEYFPVNHRFHVLATSLFQIGYPAAALIGNPLLAILIINYGWQVALKFTAFFEVITGVIIALLMKPVRDKSFCKHSEGSSENCPIKAELFSSTQRTLSATSMHYLAYSLELWTWLIAKFLNYLCWYGLRTNLVTYLVKSTNFGLEKSATLMSIYAGAEVIVAMSASIIGNGFKGYLMHIHVFSSMALAVLTGLYTIAITSYLSAVIVMICIGAAVQSSLNFGYPASVEVVKAKFDMKTGWILTNVAAGFGIFISPLFSGILMDRFNVKALFYAQSCGWALQAFLYLITLLIIKSNQNKLPTDYIEVK</sequence>
<feature type="transmembrane region" description="Helical" evidence="1">
    <location>
        <begin position="352"/>
        <end position="371"/>
    </location>
</feature>
<dbReference type="AlphaFoldDB" id="A0A0H3YF94"/>
<dbReference type="PANTHER" id="PTHR11360">
    <property type="entry name" value="MONOCARBOXYLATE TRANSPORTER"/>
    <property type="match status" value="1"/>
</dbReference>
<feature type="transmembrane region" description="Helical" evidence="1">
    <location>
        <begin position="135"/>
        <end position="156"/>
    </location>
</feature>
<accession>A0A0H3YF94</accession>
<dbReference type="EMBL" id="KT163552">
    <property type="protein sequence ID" value="AKN21502.1"/>
    <property type="molecule type" value="mRNA"/>
</dbReference>
<evidence type="ECO:0000256" key="1">
    <source>
        <dbReference type="SAM" id="Phobius"/>
    </source>
</evidence>
<keyword evidence="1" id="KW-1133">Transmembrane helix</keyword>
<feature type="transmembrane region" description="Helical" evidence="1">
    <location>
        <begin position="26"/>
        <end position="53"/>
    </location>
</feature>
<evidence type="ECO:0000313" key="2">
    <source>
        <dbReference type="EMBL" id="AKN21502.1"/>
    </source>
</evidence>
<organism evidence="2">
    <name type="scientific">Schmidtea mediterranea</name>
    <name type="common">Freshwater planarian flatworm</name>
    <dbReference type="NCBI Taxonomy" id="79327"/>
    <lineage>
        <taxon>Eukaryota</taxon>
        <taxon>Metazoa</taxon>
        <taxon>Spiralia</taxon>
        <taxon>Lophotrochozoa</taxon>
        <taxon>Platyhelminthes</taxon>
        <taxon>Rhabditophora</taxon>
        <taxon>Seriata</taxon>
        <taxon>Tricladida</taxon>
        <taxon>Continenticola</taxon>
        <taxon>Geoplanoidea</taxon>
        <taxon>Dugesiidae</taxon>
        <taxon>Schmidtea</taxon>
    </lineage>
</organism>
<keyword evidence="1" id="KW-0472">Membrane</keyword>
<feature type="transmembrane region" description="Helical" evidence="1">
    <location>
        <begin position="196"/>
        <end position="216"/>
    </location>
</feature>
<name>A0A0H3YF94_SCHMD</name>
<reference evidence="2" key="1">
    <citation type="journal article" date="2015" name="Elife">
        <title>Stem cells and fluid flow drive cyst formation in an invertebrate excretory organ.</title>
        <authorList>
            <person name="Thi-Kim Vu H."/>
            <person name="Rink J.C."/>
            <person name="McKinney S.A."/>
            <person name="McClain M."/>
            <person name="Lakshmanaperumal N."/>
            <person name="Alexander R."/>
            <person name="Sanchez Alvarado A."/>
        </authorList>
    </citation>
    <scope>NUCLEOTIDE SEQUENCE</scope>
</reference>
<feature type="transmembrane region" description="Helical" evidence="1">
    <location>
        <begin position="73"/>
        <end position="95"/>
    </location>
</feature>
<feature type="transmembrane region" description="Helical" evidence="1">
    <location>
        <begin position="391"/>
        <end position="409"/>
    </location>
</feature>